<dbReference type="GO" id="GO:0003848">
    <property type="term" value="F:2-amino-4-hydroxy-6-hydroxymethyldihydropteridine diphosphokinase activity"/>
    <property type="evidence" value="ECO:0007669"/>
    <property type="project" value="UniProtKB-EC"/>
</dbReference>
<evidence type="ECO:0000256" key="4">
    <source>
        <dbReference type="ARBA" id="ARBA00022741"/>
    </source>
</evidence>
<dbReference type="Proteomes" id="UP000197019">
    <property type="component" value="Chromosome"/>
</dbReference>
<feature type="domain" description="7,8-dihydro-6-hydroxymethylpterin-pyrophosphokinase" evidence="8">
    <location>
        <begin position="5"/>
        <end position="130"/>
    </location>
</feature>
<dbReference type="NCBIfam" id="TIGR01498">
    <property type="entry name" value="folK"/>
    <property type="match status" value="1"/>
</dbReference>
<evidence type="ECO:0000256" key="6">
    <source>
        <dbReference type="ARBA" id="ARBA00022840"/>
    </source>
</evidence>
<evidence type="ECO:0000256" key="2">
    <source>
        <dbReference type="ARBA" id="ARBA00013253"/>
    </source>
</evidence>
<dbReference type="AlphaFoldDB" id="A0A1Z4C3Q7"/>
<keyword evidence="3" id="KW-0808">Transferase</keyword>
<protein>
    <recommendedName>
        <fullName evidence="2">2-amino-4-hydroxy-6-hydroxymethyldihydropteridine diphosphokinase</fullName>
        <ecNumber evidence="2">2.7.6.3</ecNumber>
    </recommendedName>
</protein>
<dbReference type="PANTHER" id="PTHR43071:SF2">
    <property type="entry name" value="2-AMINO-4-HYDROXY-6-HYDROXYMETHYLDIHYDROPTERIDINE PYROPHOSPHOKINASE"/>
    <property type="match status" value="1"/>
</dbReference>
<evidence type="ECO:0000256" key="5">
    <source>
        <dbReference type="ARBA" id="ARBA00022777"/>
    </source>
</evidence>
<keyword evidence="5 9" id="KW-0418">Kinase</keyword>
<dbReference type="SUPFAM" id="SSF55083">
    <property type="entry name" value="6-hydroxymethyl-7,8-dihydropterin pyrophosphokinase, HPPK"/>
    <property type="match status" value="1"/>
</dbReference>
<dbReference type="UniPathway" id="UPA00077">
    <property type="reaction ID" value="UER00155"/>
</dbReference>
<dbReference type="GO" id="GO:0046654">
    <property type="term" value="P:tetrahydrofolate biosynthetic process"/>
    <property type="evidence" value="ECO:0007669"/>
    <property type="project" value="UniProtKB-UniPathway"/>
</dbReference>
<evidence type="ECO:0000256" key="3">
    <source>
        <dbReference type="ARBA" id="ARBA00022679"/>
    </source>
</evidence>
<evidence type="ECO:0000256" key="1">
    <source>
        <dbReference type="ARBA" id="ARBA00005051"/>
    </source>
</evidence>
<keyword evidence="10" id="KW-1185">Reference proteome</keyword>
<sequence>MTIGYISIGSNIERNKHIAAGVQALHHLFGELVVSSVYEADAVGFPGAPFYNLVVGFNSELDVHTIAQLLRKLEFAHGRPADSQKFSARTLDLDLLLYGDTVINDDSLQLPRPDIERYAFVLEPLAEIAPDLQHPLLQQSYAQLWAAMAKTKPLQWRVDVALEAPPE</sequence>
<proteinExistence type="predicted"/>
<dbReference type="CDD" id="cd00483">
    <property type="entry name" value="HPPK"/>
    <property type="match status" value="1"/>
</dbReference>
<dbReference type="EMBL" id="CP022129">
    <property type="protein sequence ID" value="ASF48149.1"/>
    <property type="molecule type" value="Genomic_DNA"/>
</dbReference>
<dbReference type="RefSeq" id="WP_088621019.1">
    <property type="nucleotide sequence ID" value="NZ_CP022129.1"/>
</dbReference>
<dbReference type="EC" id="2.7.6.3" evidence="2"/>
<keyword evidence="6" id="KW-0067">ATP-binding</keyword>
<dbReference type="InterPro" id="IPR000550">
    <property type="entry name" value="Hppk"/>
</dbReference>
<keyword evidence="7" id="KW-0289">Folate biosynthesis</keyword>
<evidence type="ECO:0000313" key="9">
    <source>
        <dbReference type="EMBL" id="ASF48149.1"/>
    </source>
</evidence>
<dbReference type="OrthoDB" id="9790168at2"/>
<dbReference type="Pfam" id="PF01288">
    <property type="entry name" value="HPPK"/>
    <property type="match status" value="1"/>
</dbReference>
<comment type="pathway">
    <text evidence="1">Cofactor biosynthesis; tetrahydrofolate biosynthesis; 2-amino-4-hydroxy-6-hydroxymethyl-7,8-dihydropteridine diphosphate from 7,8-dihydroneopterin triphosphate: step 4/4.</text>
</comment>
<accession>A0A1Z4C3Q7</accession>
<dbReference type="GO" id="GO:0016301">
    <property type="term" value="F:kinase activity"/>
    <property type="evidence" value="ECO:0007669"/>
    <property type="project" value="UniProtKB-KW"/>
</dbReference>
<dbReference type="PANTHER" id="PTHR43071">
    <property type="entry name" value="2-AMINO-4-HYDROXY-6-HYDROXYMETHYLDIHYDROPTERIDINE PYROPHOSPHOKINASE"/>
    <property type="match status" value="1"/>
</dbReference>
<dbReference type="GO" id="GO:0046656">
    <property type="term" value="P:folic acid biosynthetic process"/>
    <property type="evidence" value="ECO:0007669"/>
    <property type="project" value="UniProtKB-KW"/>
</dbReference>
<evidence type="ECO:0000313" key="10">
    <source>
        <dbReference type="Proteomes" id="UP000197019"/>
    </source>
</evidence>
<organism evidence="9 10">
    <name type="scientific">Methylovulum psychrotolerans</name>
    <dbReference type="NCBI Taxonomy" id="1704499"/>
    <lineage>
        <taxon>Bacteria</taxon>
        <taxon>Pseudomonadati</taxon>
        <taxon>Pseudomonadota</taxon>
        <taxon>Gammaproteobacteria</taxon>
        <taxon>Methylococcales</taxon>
        <taxon>Methylococcaceae</taxon>
        <taxon>Methylovulum</taxon>
    </lineage>
</organism>
<dbReference type="GO" id="GO:0005524">
    <property type="term" value="F:ATP binding"/>
    <property type="evidence" value="ECO:0007669"/>
    <property type="project" value="UniProtKB-KW"/>
</dbReference>
<evidence type="ECO:0000259" key="8">
    <source>
        <dbReference type="Pfam" id="PF01288"/>
    </source>
</evidence>
<dbReference type="Gene3D" id="3.30.70.560">
    <property type="entry name" value="7,8-Dihydro-6-hydroxymethylpterin-pyrophosphokinase HPPK"/>
    <property type="match status" value="1"/>
</dbReference>
<name>A0A1Z4C3Q7_9GAMM</name>
<dbReference type="InterPro" id="IPR035907">
    <property type="entry name" value="Hppk_sf"/>
</dbReference>
<keyword evidence="4" id="KW-0547">Nucleotide-binding</keyword>
<dbReference type="KEGG" id="mpsy:CEK71_19935"/>
<reference evidence="9 10" key="1">
    <citation type="submission" date="2017-06" db="EMBL/GenBank/DDBJ databases">
        <title>Genome Sequencing of the methanotroph Methylovulum psychrotolerants str. HV10-M2 isolated from a high-altitude environment.</title>
        <authorList>
            <person name="Mateos-Rivera A."/>
        </authorList>
    </citation>
    <scope>NUCLEOTIDE SEQUENCE [LARGE SCALE GENOMIC DNA]</scope>
    <source>
        <strain evidence="9 10">HV10_M2</strain>
    </source>
</reference>
<evidence type="ECO:0000256" key="7">
    <source>
        <dbReference type="ARBA" id="ARBA00022909"/>
    </source>
</evidence>
<gene>
    <name evidence="9" type="primary">folK</name>
    <name evidence="9" type="ORF">CEK71_19935</name>
</gene>